<proteinExistence type="predicted"/>
<reference evidence="1" key="1">
    <citation type="journal article" date="2023" name="G3 (Bethesda)">
        <title>A reference genome for the long-term kleptoplast-retaining sea slug Elysia crispata morphotype clarki.</title>
        <authorList>
            <person name="Eastman K.E."/>
            <person name="Pendleton A.L."/>
            <person name="Shaikh M.A."/>
            <person name="Suttiyut T."/>
            <person name="Ogas R."/>
            <person name="Tomko P."/>
            <person name="Gavelis G."/>
            <person name="Widhalm J.R."/>
            <person name="Wisecaver J.H."/>
        </authorList>
    </citation>
    <scope>NUCLEOTIDE SEQUENCE</scope>
    <source>
        <strain evidence="1">ECLA1</strain>
    </source>
</reference>
<name>A0AAE0ZQ76_9GAST</name>
<dbReference type="EMBL" id="JAWDGP010003536">
    <property type="protein sequence ID" value="KAK3773440.1"/>
    <property type="molecule type" value="Genomic_DNA"/>
</dbReference>
<dbReference type="AlphaFoldDB" id="A0AAE0ZQ76"/>
<evidence type="ECO:0000313" key="2">
    <source>
        <dbReference type="Proteomes" id="UP001283361"/>
    </source>
</evidence>
<accession>A0AAE0ZQ76</accession>
<protein>
    <submittedName>
        <fullName evidence="1">Uncharacterized protein</fullName>
    </submittedName>
</protein>
<dbReference type="Proteomes" id="UP001283361">
    <property type="component" value="Unassembled WGS sequence"/>
</dbReference>
<keyword evidence="2" id="KW-1185">Reference proteome</keyword>
<evidence type="ECO:0000313" key="1">
    <source>
        <dbReference type="EMBL" id="KAK3773440.1"/>
    </source>
</evidence>
<comment type="caution">
    <text evidence="1">The sequence shown here is derived from an EMBL/GenBank/DDBJ whole genome shotgun (WGS) entry which is preliminary data.</text>
</comment>
<sequence length="94" mass="10472">MVTANTTPLAGYHGGEYGHGKYHTFNRLSRRRLPTSLSEEDNFIEVVISGLRLTPESIQLAQLIPEWLVPAQLSIIDLTSRAKSRHGVWSLSGQ</sequence>
<organism evidence="1 2">
    <name type="scientific">Elysia crispata</name>
    <name type="common">lettuce slug</name>
    <dbReference type="NCBI Taxonomy" id="231223"/>
    <lineage>
        <taxon>Eukaryota</taxon>
        <taxon>Metazoa</taxon>
        <taxon>Spiralia</taxon>
        <taxon>Lophotrochozoa</taxon>
        <taxon>Mollusca</taxon>
        <taxon>Gastropoda</taxon>
        <taxon>Heterobranchia</taxon>
        <taxon>Euthyneura</taxon>
        <taxon>Panpulmonata</taxon>
        <taxon>Sacoglossa</taxon>
        <taxon>Placobranchoidea</taxon>
        <taxon>Plakobranchidae</taxon>
        <taxon>Elysia</taxon>
    </lineage>
</organism>
<gene>
    <name evidence="1" type="ORF">RRG08_007929</name>
</gene>